<dbReference type="SUPFAM" id="SSF55729">
    <property type="entry name" value="Acyl-CoA N-acyltransferases (Nat)"/>
    <property type="match status" value="1"/>
</dbReference>
<dbReference type="OrthoDB" id="45853at2"/>
<dbReference type="AlphaFoldDB" id="A0A090ZG64"/>
<reference evidence="3 5" key="2">
    <citation type="submission" date="2019-11" db="EMBL/GenBank/DDBJ databases">
        <title>Draft genome sequences of five Paenibacillus species of dairy origin.</title>
        <authorList>
            <person name="Olajide A.M."/>
            <person name="Chen S."/>
            <person name="Lapointe G."/>
        </authorList>
    </citation>
    <scope>NUCLEOTIDE SEQUENCE [LARGE SCALE GENOMIC DNA]</scope>
    <source>
        <strain evidence="3 5">3CT49</strain>
    </source>
</reference>
<sequence>MFKPINSRVDEPQIRELLEYAVVLEPDALEEALALYRSGAGQLYGYEDEGEVVGLIGFRVNDSRVLEIIHLVVRPENRMQGYGRGLVLLALSHANPESIASVTDEEGAQFFRSIGFQITGLGGGPYGEERFRCVYNVDEENED</sequence>
<dbReference type="InterPro" id="IPR000182">
    <property type="entry name" value="GNAT_dom"/>
</dbReference>
<dbReference type="EMBL" id="WNZZ01000011">
    <property type="protein sequence ID" value="MUG23842.1"/>
    <property type="molecule type" value="Genomic_DNA"/>
</dbReference>
<dbReference type="Proteomes" id="UP000029278">
    <property type="component" value="Unassembled WGS sequence"/>
</dbReference>
<dbReference type="Pfam" id="PF00583">
    <property type="entry name" value="Acetyltransf_1"/>
    <property type="match status" value="1"/>
</dbReference>
<dbReference type="InterPro" id="IPR016181">
    <property type="entry name" value="Acyl_CoA_acyltransferase"/>
</dbReference>
<dbReference type="GO" id="GO:0016747">
    <property type="term" value="F:acyltransferase activity, transferring groups other than amino-acyl groups"/>
    <property type="evidence" value="ECO:0007669"/>
    <property type="project" value="InterPro"/>
</dbReference>
<dbReference type="Proteomes" id="UP000442469">
    <property type="component" value="Unassembled WGS sequence"/>
</dbReference>
<dbReference type="PROSITE" id="PS51186">
    <property type="entry name" value="GNAT"/>
    <property type="match status" value="1"/>
</dbReference>
<dbReference type="HOGENOM" id="CLU_133275_0_0_9"/>
<dbReference type="EMBL" id="JMQA01000023">
    <property type="protein sequence ID" value="KFN09220.1"/>
    <property type="molecule type" value="Genomic_DNA"/>
</dbReference>
<dbReference type="PATRIC" id="fig|44252.3.peg.2461"/>
<dbReference type="RefSeq" id="WP_036622143.1">
    <property type="nucleotide sequence ID" value="NZ_BGML01000006.1"/>
</dbReference>
<evidence type="ECO:0000313" key="4">
    <source>
        <dbReference type="Proteomes" id="UP000029278"/>
    </source>
</evidence>
<reference evidence="2 4" key="1">
    <citation type="submission" date="2014-04" db="EMBL/GenBank/DDBJ databases">
        <authorList>
            <person name="Bishop-Lilly K.A."/>
            <person name="Broomall S.M."/>
            <person name="Chain P.S."/>
            <person name="Chertkov O."/>
            <person name="Coyne S.R."/>
            <person name="Daligault H.E."/>
            <person name="Davenport K.W."/>
            <person name="Erkkila T."/>
            <person name="Frey K.G."/>
            <person name="Gibbons H.S."/>
            <person name="Gu W."/>
            <person name="Jaissle J."/>
            <person name="Johnson S.L."/>
            <person name="Koroleva G.I."/>
            <person name="Ladner J.T."/>
            <person name="Lo C.-C."/>
            <person name="Minogue T.D."/>
            <person name="Munk C."/>
            <person name="Palacios G.F."/>
            <person name="Redden C.L."/>
            <person name="Rosenzweig C.N."/>
            <person name="Scholz M.B."/>
            <person name="Teshima H."/>
            <person name="Xu Y."/>
        </authorList>
    </citation>
    <scope>NUCLEOTIDE SEQUENCE [LARGE SCALE GENOMIC DNA]</scope>
    <source>
        <strain evidence="2 4">8244</strain>
    </source>
</reference>
<dbReference type="CDD" id="cd04301">
    <property type="entry name" value="NAT_SF"/>
    <property type="match status" value="1"/>
</dbReference>
<organism evidence="2 4">
    <name type="scientific">Paenibacillus macerans</name>
    <name type="common">Bacillus macerans</name>
    <dbReference type="NCBI Taxonomy" id="44252"/>
    <lineage>
        <taxon>Bacteria</taxon>
        <taxon>Bacillati</taxon>
        <taxon>Bacillota</taxon>
        <taxon>Bacilli</taxon>
        <taxon>Bacillales</taxon>
        <taxon>Paenibacillaceae</taxon>
        <taxon>Paenibacillus</taxon>
    </lineage>
</organism>
<dbReference type="STRING" id="44252.DJ90_6048"/>
<comment type="caution">
    <text evidence="2">The sequence shown here is derived from an EMBL/GenBank/DDBJ whole genome shotgun (WGS) entry which is preliminary data.</text>
</comment>
<protein>
    <submittedName>
        <fullName evidence="2">Acetyltransferase family protein</fullName>
    </submittedName>
    <submittedName>
        <fullName evidence="3">GNAT family N-acetyltransferase</fullName>
    </submittedName>
</protein>
<evidence type="ECO:0000313" key="2">
    <source>
        <dbReference type="EMBL" id="KFN09220.1"/>
    </source>
</evidence>
<feature type="domain" description="N-acetyltransferase" evidence="1">
    <location>
        <begin position="1"/>
        <end position="138"/>
    </location>
</feature>
<dbReference type="GeneID" id="77006652"/>
<evidence type="ECO:0000259" key="1">
    <source>
        <dbReference type="PROSITE" id="PS51186"/>
    </source>
</evidence>
<keyword evidence="2" id="KW-0808">Transferase</keyword>
<evidence type="ECO:0000313" key="3">
    <source>
        <dbReference type="EMBL" id="MUG23842.1"/>
    </source>
</evidence>
<name>A0A090ZG64_PAEMA</name>
<accession>A0A090ZG64</accession>
<dbReference type="Gene3D" id="3.40.630.30">
    <property type="match status" value="1"/>
</dbReference>
<evidence type="ECO:0000313" key="5">
    <source>
        <dbReference type="Proteomes" id="UP000442469"/>
    </source>
</evidence>
<gene>
    <name evidence="2" type="ORF">DJ90_6048</name>
    <name evidence="3" type="ORF">GNQ08_15740</name>
</gene>
<keyword evidence="4" id="KW-1185">Reference proteome</keyword>
<proteinExistence type="predicted"/>